<reference evidence="5" key="1">
    <citation type="submission" date="2016-10" db="EMBL/GenBank/DDBJ databases">
        <title>Genome sequence of Streptomyces mangrovisoli MUSC 149.</title>
        <authorList>
            <person name="Lee L.-H."/>
            <person name="Ser H.-L."/>
        </authorList>
    </citation>
    <scope>NUCLEOTIDE SEQUENCE [LARGE SCALE GENOMIC DNA]</scope>
    <source>
        <strain evidence="5">MUSC 149</strain>
    </source>
</reference>
<feature type="domain" description="Orc1-like AAA ATPase" evidence="4">
    <location>
        <begin position="2"/>
        <end position="114"/>
    </location>
</feature>
<keyword evidence="2 3" id="KW-0802">TPR repeat</keyword>
<dbReference type="SUPFAM" id="SSF48452">
    <property type="entry name" value="TPR-like"/>
    <property type="match status" value="1"/>
</dbReference>
<dbReference type="InterPro" id="IPR050498">
    <property type="entry name" value="Ycf3"/>
</dbReference>
<dbReference type="PANTHER" id="PTHR44858:SF1">
    <property type="entry name" value="UDP-N-ACETYLGLUCOSAMINE--PEPTIDE N-ACETYLGLUCOSAMINYLTRANSFERASE SPINDLY-RELATED"/>
    <property type="match status" value="1"/>
</dbReference>
<dbReference type="Pfam" id="PF13191">
    <property type="entry name" value="AAA_16"/>
    <property type="match status" value="1"/>
</dbReference>
<dbReference type="STRING" id="1428628.WN71_032630"/>
<feature type="repeat" description="TPR" evidence="3">
    <location>
        <begin position="686"/>
        <end position="719"/>
    </location>
</feature>
<evidence type="ECO:0000256" key="3">
    <source>
        <dbReference type="PROSITE-ProRule" id="PRU00339"/>
    </source>
</evidence>
<evidence type="ECO:0000256" key="1">
    <source>
        <dbReference type="ARBA" id="ARBA00022737"/>
    </source>
</evidence>
<dbReference type="Proteomes" id="UP000034196">
    <property type="component" value="Unassembled WGS sequence"/>
</dbReference>
<keyword evidence="1" id="KW-0677">Repeat</keyword>
<evidence type="ECO:0000259" key="4">
    <source>
        <dbReference type="Pfam" id="PF13191"/>
    </source>
</evidence>
<dbReference type="InterPro" id="IPR019734">
    <property type="entry name" value="TPR_rpt"/>
</dbReference>
<accession>A0A1J4NMS1</accession>
<organism evidence="5 6">
    <name type="scientific">Streptomyces mangrovisoli</name>
    <dbReference type="NCBI Taxonomy" id="1428628"/>
    <lineage>
        <taxon>Bacteria</taxon>
        <taxon>Bacillati</taxon>
        <taxon>Actinomycetota</taxon>
        <taxon>Actinomycetes</taxon>
        <taxon>Kitasatosporales</taxon>
        <taxon>Streptomycetaceae</taxon>
        <taxon>Streptomyces</taxon>
    </lineage>
</organism>
<protein>
    <recommendedName>
        <fullName evidence="4">Orc1-like AAA ATPase domain-containing protein</fullName>
    </recommendedName>
</protein>
<evidence type="ECO:0000313" key="6">
    <source>
        <dbReference type="Proteomes" id="UP000034196"/>
    </source>
</evidence>
<dbReference type="PANTHER" id="PTHR44858">
    <property type="entry name" value="TETRATRICOPEPTIDE REPEAT PROTEIN 6"/>
    <property type="match status" value="1"/>
</dbReference>
<dbReference type="InterPro" id="IPR011990">
    <property type="entry name" value="TPR-like_helical_dom_sf"/>
</dbReference>
<evidence type="ECO:0000256" key="2">
    <source>
        <dbReference type="ARBA" id="ARBA00022803"/>
    </source>
</evidence>
<dbReference type="SMART" id="SM00028">
    <property type="entry name" value="TPR"/>
    <property type="match status" value="9"/>
</dbReference>
<gene>
    <name evidence="5" type="ORF">WN71_032630</name>
</gene>
<comment type="caution">
    <text evidence="5">The sequence shown here is derived from an EMBL/GenBank/DDBJ whole genome shotgun (WGS) entry which is preliminary data.</text>
</comment>
<dbReference type="EMBL" id="LAVA02000097">
    <property type="protein sequence ID" value="OIJ63576.1"/>
    <property type="molecule type" value="Genomic_DNA"/>
</dbReference>
<dbReference type="Gene3D" id="1.25.40.10">
    <property type="entry name" value="Tetratricopeptide repeat domain"/>
    <property type="match status" value="3"/>
</dbReference>
<dbReference type="AlphaFoldDB" id="A0A1J4NMS1"/>
<dbReference type="Pfam" id="PF13432">
    <property type="entry name" value="TPR_16"/>
    <property type="match status" value="3"/>
</dbReference>
<proteinExistence type="predicted"/>
<dbReference type="Pfam" id="PF14559">
    <property type="entry name" value="TPR_19"/>
    <property type="match status" value="1"/>
</dbReference>
<dbReference type="InterPro" id="IPR041664">
    <property type="entry name" value="AAA_16"/>
</dbReference>
<dbReference type="PROSITE" id="PS50005">
    <property type="entry name" value="TPR"/>
    <property type="match status" value="1"/>
</dbReference>
<name>A0A1J4NMS1_9ACTN</name>
<evidence type="ECO:0000313" key="5">
    <source>
        <dbReference type="EMBL" id="OIJ63576.1"/>
    </source>
</evidence>
<keyword evidence="6" id="KW-1185">Reference proteome</keyword>
<sequence length="931" mass="102673">MGRRAELADFRGNFATEQDDERRRFLFNVHGDAGVGKTLLVEQFQRVARDDAGAVTARADEKAEGLVATLETLVRQLAPGSAAKQFDRALAAYRQQLRDAQAPADPAAEGSSAAGRIAAGVGLAVVQSLPVVGPLAGTVSADEVSQAAHRVGTFLGERGRAADALPFGPAEALTPPFVELLQRLAREVSWVALFFDTYERTEVFLGTWLLDLVEGRYGDLPANLVVTVAGQHRLHPGAWAPYLDAMAYLPLLPFTEEETRQLLLDKGVTSPPVVEVILAVTGRLPVLVATLAESRPSDISQVGDSAGDAVDRFLKWEPQQSRRTTALVCALPRTVNQDVVDVLIDGQDGVELYEWLRGMPFVQDEAGSCRYHEVVRTAMVRLERTRSPQRWRARHRRLARAWRGWRDEQHQEVTEGWWNPQWQDCAVEEVYHVLCGQRDGAVPEALHAAVRAAEVGPVVGRRVAEAMMQAGADADADRVRQIGQALAATVQDESQDCSAFLGLLLEDGRLDGTHRAAALSERAWLHQLAGRMELCLDDVNRLVALEPDNAGPLIRRGFVLRLMRRHQDSLADLDRVLAELPDSAVGLVERGLTLEELGRDEAALTDYDRAVAAAPGHLGAHISRARLLCRKGRLAEALVGFDAAAARHPDSVRVLLERAECRCAADRIDEALDDIRRALVLAPDKARVHARHGFLLCRLGRAAEAVQAFDLALEADPTDVWALTWRGWAYFRLHQDDSALVDLDRAVEMAPDGDWQAAARGWVRWGVGRYTDALPDLQRAVLLDPDYAWAWAGLALTLMWQGRPGEAHEALRRGIQAWSRNAPYAQELTDRAFGLLERHHRRDDEVLREVARAASAWLAQNRWDGIRTIVLPLLARGRLSLLRDGVALLRYTRSIIRAHPDTGPRYGATVVALVDTVVRELPEARSDEPAG</sequence>